<organism evidence="2 3">
    <name type="scientific">Phaeocystidibacter marisrubri</name>
    <dbReference type="NCBI Taxonomy" id="1577780"/>
    <lineage>
        <taxon>Bacteria</taxon>
        <taxon>Pseudomonadati</taxon>
        <taxon>Bacteroidota</taxon>
        <taxon>Flavobacteriia</taxon>
        <taxon>Flavobacteriales</taxon>
        <taxon>Phaeocystidibacteraceae</taxon>
        <taxon>Phaeocystidibacter</taxon>
    </lineage>
</organism>
<evidence type="ECO:0000313" key="2">
    <source>
        <dbReference type="EMBL" id="KAB2817972.1"/>
    </source>
</evidence>
<protein>
    <submittedName>
        <fullName evidence="2">Uncharacterized protein</fullName>
    </submittedName>
</protein>
<dbReference type="EMBL" id="WBVQ01000001">
    <property type="protein sequence ID" value="KAB2817972.1"/>
    <property type="molecule type" value="Genomic_DNA"/>
</dbReference>
<keyword evidence="1" id="KW-0732">Signal</keyword>
<accession>A0A6L3ZIX9</accession>
<name>A0A6L3ZIX9_9FLAO</name>
<comment type="caution">
    <text evidence="2">The sequence shown here is derived from an EMBL/GenBank/DDBJ whole genome shotgun (WGS) entry which is preliminary data.</text>
</comment>
<evidence type="ECO:0000313" key="3">
    <source>
        <dbReference type="Proteomes" id="UP000484164"/>
    </source>
</evidence>
<keyword evidence="3" id="KW-1185">Reference proteome</keyword>
<gene>
    <name evidence="2" type="ORF">F8C82_06090</name>
</gene>
<sequence length="306" mass="35576">MMKYALSLVVVALLFGKTSHALYTIEDKLYSCYKDAFMDMGLDIDSSTTAFETALIEAHVLMNNSGEAYLRYFSTLAETGEFPEYEASESFISPNQLATLHTSHVRCIYACKASDSSTFYSSKFYELQHSLQSMDWTMDSMVFKIASKHLKILSTKDFEHPYYKLRTLIAIYRTSDMDRGLYHLLPRKPKRLTSLREDQIARLRIDSADRISLNGRYMEGYALQVELKNFIEAHRRDHQIQLIADQKTTYSAYILLTDLVHEVYLQLRSDLAYSEFEKPIEECSKEELDFLKEQLPMNVHEMDTKL</sequence>
<dbReference type="Proteomes" id="UP000484164">
    <property type="component" value="Unassembled WGS sequence"/>
</dbReference>
<dbReference type="RefSeq" id="WP_151692660.1">
    <property type="nucleotide sequence ID" value="NZ_BMGX01000002.1"/>
</dbReference>
<feature type="chain" id="PRO_5026746838" evidence="1">
    <location>
        <begin position="22"/>
        <end position="306"/>
    </location>
</feature>
<feature type="signal peptide" evidence="1">
    <location>
        <begin position="1"/>
        <end position="21"/>
    </location>
</feature>
<evidence type="ECO:0000256" key="1">
    <source>
        <dbReference type="SAM" id="SignalP"/>
    </source>
</evidence>
<reference evidence="2 3" key="1">
    <citation type="submission" date="2019-10" db="EMBL/GenBank/DDBJ databases">
        <title>Genome sequence of Phaeocystidibacter marisrubri JCM30614 (type strain).</title>
        <authorList>
            <person name="Bowman J.P."/>
        </authorList>
    </citation>
    <scope>NUCLEOTIDE SEQUENCE [LARGE SCALE GENOMIC DNA]</scope>
    <source>
        <strain evidence="2 3">JCM 30614</strain>
    </source>
</reference>
<dbReference type="AlphaFoldDB" id="A0A6L3ZIX9"/>
<proteinExistence type="predicted"/>